<dbReference type="EC" id="2.3.1.-" evidence="2"/>
<dbReference type="OrthoDB" id="9787920at2"/>
<sequence length="147" mass="17573">MKDITYKYINYKDEKFKQVMYLRYYILFEPYNKIEKYKYDDLDSISIHLVALDKDKVIGYSRMTNTNGKGKITNVLVSIEYVNRGIGFEMMKKHIIKAKEDNMSYIYLSARLDTVNFYKKVGFQCEDKVRISERSGLPLQKMYISYL</sequence>
<evidence type="ECO:0000313" key="3">
    <source>
        <dbReference type="Proteomes" id="UP000239471"/>
    </source>
</evidence>
<dbReference type="GO" id="GO:0005737">
    <property type="term" value="C:cytoplasm"/>
    <property type="evidence" value="ECO:0007669"/>
    <property type="project" value="TreeGrafter"/>
</dbReference>
<dbReference type="RefSeq" id="WP_106058734.1">
    <property type="nucleotide sequence ID" value="NZ_PVXQ01000005.1"/>
</dbReference>
<dbReference type="PROSITE" id="PS51186">
    <property type="entry name" value="GNAT"/>
    <property type="match status" value="1"/>
</dbReference>
<dbReference type="PANTHER" id="PTHR13538:SF4">
    <property type="entry name" value="N-ALPHA-ACETYLTRANSFERASE 80"/>
    <property type="match status" value="1"/>
</dbReference>
<accession>A0A2T0BIN7</accession>
<dbReference type="AlphaFoldDB" id="A0A2T0BIN7"/>
<feature type="domain" description="N-acetyltransferase" evidence="1">
    <location>
        <begin position="4"/>
        <end position="144"/>
    </location>
</feature>
<dbReference type="InterPro" id="IPR039840">
    <property type="entry name" value="NAA80"/>
</dbReference>
<evidence type="ECO:0000313" key="2">
    <source>
        <dbReference type="EMBL" id="PRR83755.1"/>
    </source>
</evidence>
<dbReference type="InterPro" id="IPR000182">
    <property type="entry name" value="GNAT_dom"/>
</dbReference>
<dbReference type="Pfam" id="PF00583">
    <property type="entry name" value="Acetyltransf_1"/>
    <property type="match status" value="1"/>
</dbReference>
<dbReference type="EMBL" id="PVXQ01000005">
    <property type="protein sequence ID" value="PRR83755.1"/>
    <property type="molecule type" value="Genomic_DNA"/>
</dbReference>
<evidence type="ECO:0000259" key="1">
    <source>
        <dbReference type="PROSITE" id="PS51186"/>
    </source>
</evidence>
<gene>
    <name evidence="2" type="primary">yjcF</name>
    <name evidence="2" type="ORF">CLVI_07020</name>
</gene>
<dbReference type="Gene3D" id="3.40.630.30">
    <property type="match status" value="1"/>
</dbReference>
<comment type="caution">
    <text evidence="2">The sequence shown here is derived from an EMBL/GenBank/DDBJ whole genome shotgun (WGS) entry which is preliminary data.</text>
</comment>
<dbReference type="GO" id="GO:1905502">
    <property type="term" value="F:acetyl-CoA binding"/>
    <property type="evidence" value="ECO:0007669"/>
    <property type="project" value="TreeGrafter"/>
</dbReference>
<dbReference type="Proteomes" id="UP000239471">
    <property type="component" value="Unassembled WGS sequence"/>
</dbReference>
<dbReference type="SUPFAM" id="SSF55729">
    <property type="entry name" value="Acyl-CoA N-acyltransferases (Nat)"/>
    <property type="match status" value="1"/>
</dbReference>
<keyword evidence="2" id="KW-0012">Acyltransferase</keyword>
<dbReference type="GO" id="GO:0008080">
    <property type="term" value="F:N-acetyltransferase activity"/>
    <property type="evidence" value="ECO:0007669"/>
    <property type="project" value="InterPro"/>
</dbReference>
<keyword evidence="3" id="KW-1185">Reference proteome</keyword>
<protein>
    <submittedName>
        <fullName evidence="2">Putative N-acetyltransferase YjcF</fullName>
        <ecNumber evidence="2">2.3.1.-</ecNumber>
    </submittedName>
</protein>
<dbReference type="InterPro" id="IPR016181">
    <property type="entry name" value="Acyl_CoA_acyltransferase"/>
</dbReference>
<dbReference type="CDD" id="cd04301">
    <property type="entry name" value="NAT_SF"/>
    <property type="match status" value="1"/>
</dbReference>
<proteinExistence type="predicted"/>
<name>A0A2T0BIN7_9CLOT</name>
<keyword evidence="2" id="KW-0808">Transferase</keyword>
<organism evidence="2 3">
    <name type="scientific">Clostridium vincentii</name>
    <dbReference type="NCBI Taxonomy" id="52704"/>
    <lineage>
        <taxon>Bacteria</taxon>
        <taxon>Bacillati</taxon>
        <taxon>Bacillota</taxon>
        <taxon>Clostridia</taxon>
        <taxon>Eubacteriales</taxon>
        <taxon>Clostridiaceae</taxon>
        <taxon>Clostridium</taxon>
    </lineage>
</organism>
<dbReference type="PANTHER" id="PTHR13538">
    <property type="entry name" value="N-ACETYLTRANSFERASE 6"/>
    <property type="match status" value="1"/>
</dbReference>
<reference evidence="2 3" key="1">
    <citation type="submission" date="2018-03" db="EMBL/GenBank/DDBJ databases">
        <title>Genome sequence of Clostridium vincentii DSM 10228.</title>
        <authorList>
            <person name="Poehlein A."/>
            <person name="Daniel R."/>
        </authorList>
    </citation>
    <scope>NUCLEOTIDE SEQUENCE [LARGE SCALE GENOMIC DNA]</scope>
    <source>
        <strain evidence="2 3">DSM 10228</strain>
    </source>
</reference>